<dbReference type="RefSeq" id="WP_264697138.1">
    <property type="nucleotide sequence ID" value="NZ_CP087773.1"/>
</dbReference>
<protein>
    <recommendedName>
        <fullName evidence="3">KTSC domain-containing protein</fullName>
    </recommendedName>
</protein>
<evidence type="ECO:0008006" key="3">
    <source>
        <dbReference type="Google" id="ProtNLM"/>
    </source>
</evidence>
<evidence type="ECO:0000313" key="2">
    <source>
        <dbReference type="Proteomes" id="UP001163632"/>
    </source>
</evidence>
<evidence type="ECO:0000313" key="1">
    <source>
        <dbReference type="EMBL" id="UZA02976.1"/>
    </source>
</evidence>
<organism evidence="1 2">
    <name type="scientific">Moraxella bovis</name>
    <dbReference type="NCBI Taxonomy" id="476"/>
    <lineage>
        <taxon>Bacteria</taxon>
        <taxon>Pseudomonadati</taxon>
        <taxon>Pseudomonadota</taxon>
        <taxon>Gammaproteobacteria</taxon>
        <taxon>Moraxellales</taxon>
        <taxon>Moraxellaceae</taxon>
        <taxon>Moraxella</taxon>
    </lineage>
</organism>
<keyword evidence="2" id="KW-1185">Reference proteome</keyword>
<name>A0ABY6M775_MORBO</name>
<accession>A0ABY6M775</accession>
<reference evidence="1" key="1">
    <citation type="journal article" date="2022" name="BMC Microbiol.">
        <title>Whole genome sequencing of Moraxella bovis strains from North America reveals two genotypes with different genetic determinants.</title>
        <authorList>
            <person name="Wynn E.L."/>
            <person name="Hille M.M."/>
            <person name="Loy J.D."/>
            <person name="Schuller G."/>
            <person name="Kuhn K.L."/>
            <person name="Dickey A.M."/>
            <person name="Bono J.L."/>
            <person name="Clawson M.L."/>
        </authorList>
    </citation>
    <scope>NUCLEOTIDE SEQUENCE</scope>
    <source>
        <strain evidence="1">SAM102599</strain>
    </source>
</reference>
<dbReference type="Proteomes" id="UP001163632">
    <property type="component" value="Chromosome"/>
</dbReference>
<dbReference type="EMBL" id="CP087830">
    <property type="protein sequence ID" value="UZA02976.1"/>
    <property type="molecule type" value="Genomic_DNA"/>
</dbReference>
<sequence>MFVILENDIINMSSVTYIRFDRDNLQIGILLNQNEKVTIKYFDGDCFNKDLEKLISYSQNVYDY</sequence>
<gene>
    <name evidence="1" type="ORF">LP092_13730</name>
</gene>
<proteinExistence type="predicted"/>